<dbReference type="AlphaFoldDB" id="A0A8J6M2F7"/>
<reference evidence="12" key="2">
    <citation type="submission" date="2020-08" db="EMBL/GenBank/DDBJ databases">
        <authorList>
            <person name="Lai Q."/>
        </authorList>
    </citation>
    <scope>NUCLEOTIDE SEQUENCE</scope>
    <source>
        <strain evidence="12">S27-2</strain>
    </source>
</reference>
<feature type="domain" description="PTS EIIA type-1" evidence="11">
    <location>
        <begin position="24"/>
        <end position="128"/>
    </location>
</feature>
<dbReference type="InterPro" id="IPR011055">
    <property type="entry name" value="Dup_hybrid_motif"/>
</dbReference>
<dbReference type="GO" id="GO:0016301">
    <property type="term" value="F:kinase activity"/>
    <property type="evidence" value="ECO:0007669"/>
    <property type="project" value="UniProtKB-KW"/>
</dbReference>
<keyword evidence="5" id="KW-0598">Phosphotransferase system</keyword>
<evidence type="ECO:0000256" key="6">
    <source>
        <dbReference type="ARBA" id="ARBA00022777"/>
    </source>
</evidence>
<keyword evidence="13" id="KW-1185">Reference proteome</keyword>
<dbReference type="GO" id="GO:0009401">
    <property type="term" value="P:phosphoenolpyruvate-dependent sugar phosphotransferase system"/>
    <property type="evidence" value="ECO:0007669"/>
    <property type="project" value="UniProtKB-KW"/>
</dbReference>
<evidence type="ECO:0000256" key="3">
    <source>
        <dbReference type="ARBA" id="ARBA00022597"/>
    </source>
</evidence>
<proteinExistence type="predicted"/>
<dbReference type="InterPro" id="IPR001127">
    <property type="entry name" value="PTS_EIIA_1_perm"/>
</dbReference>
<evidence type="ECO:0000256" key="2">
    <source>
        <dbReference type="ARBA" id="ARBA00022448"/>
    </source>
</evidence>
<dbReference type="InterPro" id="IPR050890">
    <property type="entry name" value="PTS_EIIA_component"/>
</dbReference>
<evidence type="ECO:0000256" key="1">
    <source>
        <dbReference type="ARBA" id="ARBA00004496"/>
    </source>
</evidence>
<keyword evidence="6" id="KW-0418">Kinase</keyword>
<sequence length="154" mass="17093">MANNKSIVLSPLSGTVFNIEQLDHPLYGMQFLGFGVGLKLSGSVLIAPFNGELSNLSLVQRCVQIRATNGLMMQIQIGINQPFQHGEGLNTQLKKQTNIKRGERLFEFNLHQLKQHSSDIICAITILNSHKLTDILPHYHTVMAGQDPLFTVTV</sequence>
<evidence type="ECO:0000256" key="4">
    <source>
        <dbReference type="ARBA" id="ARBA00022679"/>
    </source>
</evidence>
<dbReference type="PANTHER" id="PTHR45008">
    <property type="entry name" value="PTS SYSTEM GLUCOSE-SPECIFIC EIIA COMPONENT"/>
    <property type="match status" value="1"/>
</dbReference>
<reference evidence="12" key="1">
    <citation type="journal article" date="2018" name="Int. J. Syst. Evol. Microbiol.">
        <title>Neptunicella marina gen. nov., sp. nov., isolated from surface seawater.</title>
        <authorList>
            <person name="Liu X."/>
            <person name="Lai Q."/>
            <person name="Du Y."/>
            <person name="Zhang X."/>
            <person name="Liu Z."/>
            <person name="Sun F."/>
            <person name="Shao Z."/>
        </authorList>
    </citation>
    <scope>NUCLEOTIDE SEQUENCE</scope>
    <source>
        <strain evidence="12">S27-2</strain>
    </source>
</reference>
<comment type="subcellular location">
    <subcellularLocation>
        <location evidence="1">Cytoplasm</location>
    </subcellularLocation>
</comment>
<evidence type="ECO:0000256" key="8">
    <source>
        <dbReference type="ARBA" id="ARBA00042296"/>
    </source>
</evidence>
<dbReference type="PROSITE" id="PS51093">
    <property type="entry name" value="PTS_EIIA_TYPE_1"/>
    <property type="match status" value="1"/>
</dbReference>
<dbReference type="PANTHER" id="PTHR45008:SF1">
    <property type="entry name" value="PTS SYSTEM GLUCOSE-SPECIFIC EIIA COMPONENT"/>
    <property type="match status" value="1"/>
</dbReference>
<keyword evidence="4" id="KW-0808">Transferase</keyword>
<evidence type="ECO:0000256" key="7">
    <source>
        <dbReference type="ARBA" id="ARBA00039163"/>
    </source>
</evidence>
<dbReference type="Gene3D" id="2.70.70.10">
    <property type="entry name" value="Glucose Permease (Domain IIA)"/>
    <property type="match status" value="1"/>
</dbReference>
<accession>A0A8J6M2F7</accession>
<dbReference type="GO" id="GO:0005737">
    <property type="term" value="C:cytoplasm"/>
    <property type="evidence" value="ECO:0007669"/>
    <property type="project" value="UniProtKB-SubCell"/>
</dbReference>
<name>A0A8J6M2F7_9ALTE</name>
<dbReference type="Proteomes" id="UP000601768">
    <property type="component" value="Unassembled WGS sequence"/>
</dbReference>
<dbReference type="Pfam" id="PF00358">
    <property type="entry name" value="PTS_EIIA_1"/>
    <property type="match status" value="1"/>
</dbReference>
<keyword evidence="2" id="KW-0813">Transport</keyword>
<evidence type="ECO:0000256" key="10">
    <source>
        <dbReference type="ARBA" id="ARBA00042873"/>
    </source>
</evidence>
<evidence type="ECO:0000313" key="12">
    <source>
        <dbReference type="EMBL" id="MBC3764331.1"/>
    </source>
</evidence>
<dbReference type="RefSeq" id="WP_186504810.1">
    <property type="nucleotide sequence ID" value="NZ_JACNEP010000001.1"/>
</dbReference>
<dbReference type="SUPFAM" id="SSF51261">
    <property type="entry name" value="Duplicated hybrid motif"/>
    <property type="match status" value="1"/>
</dbReference>
<evidence type="ECO:0000313" key="13">
    <source>
        <dbReference type="Proteomes" id="UP000601768"/>
    </source>
</evidence>
<evidence type="ECO:0000256" key="9">
    <source>
        <dbReference type="ARBA" id="ARBA00042526"/>
    </source>
</evidence>
<organism evidence="12 13">
    <name type="scientific">Neptunicella marina</name>
    <dbReference type="NCBI Taxonomy" id="2125989"/>
    <lineage>
        <taxon>Bacteria</taxon>
        <taxon>Pseudomonadati</taxon>
        <taxon>Pseudomonadota</taxon>
        <taxon>Gammaproteobacteria</taxon>
        <taxon>Alteromonadales</taxon>
        <taxon>Alteromonadaceae</taxon>
        <taxon>Neptunicella</taxon>
    </lineage>
</organism>
<gene>
    <name evidence="12" type="ORF">H8B19_00435</name>
</gene>
<evidence type="ECO:0000259" key="11">
    <source>
        <dbReference type="PROSITE" id="PS51093"/>
    </source>
</evidence>
<evidence type="ECO:0000256" key="5">
    <source>
        <dbReference type="ARBA" id="ARBA00022683"/>
    </source>
</evidence>
<protein>
    <recommendedName>
        <fullName evidence="7">PTS system glucose-specific EIIA component</fullName>
    </recommendedName>
    <alternativeName>
        <fullName evidence="10">EIIA-Glc</fullName>
    </alternativeName>
    <alternativeName>
        <fullName evidence="9">EIII-Glc</fullName>
    </alternativeName>
    <alternativeName>
        <fullName evidence="8">Glucose-specific phosphotransferase enzyme IIA component</fullName>
    </alternativeName>
</protein>
<comment type="caution">
    <text evidence="12">The sequence shown here is derived from an EMBL/GenBank/DDBJ whole genome shotgun (WGS) entry which is preliminary data.</text>
</comment>
<keyword evidence="3 12" id="KW-0762">Sugar transport</keyword>
<dbReference type="EMBL" id="JACNEP010000001">
    <property type="protein sequence ID" value="MBC3764331.1"/>
    <property type="molecule type" value="Genomic_DNA"/>
</dbReference>